<dbReference type="Gene3D" id="3.20.20.70">
    <property type="entry name" value="Aldolase class I"/>
    <property type="match status" value="1"/>
</dbReference>
<evidence type="ECO:0000256" key="6">
    <source>
        <dbReference type="ARBA" id="ARBA00023004"/>
    </source>
</evidence>
<evidence type="ECO:0000256" key="3">
    <source>
        <dbReference type="ARBA" id="ARBA00022691"/>
    </source>
</evidence>
<accession>A0A9D2MTX8</accession>
<keyword evidence="4 8" id="KW-0479">Metal-binding</keyword>
<evidence type="ECO:0000256" key="1">
    <source>
        <dbReference type="ARBA" id="ARBA00009777"/>
    </source>
</evidence>
<comment type="cofactor">
    <cofactor evidence="8">
        <name>[4Fe-4S] cluster</name>
        <dbReference type="ChEBI" id="CHEBI:49883"/>
    </cofactor>
    <text evidence="8">Binds 1 [4Fe-4S] cluster. The cluster is coordinated with 3 cysteines and an exchangeable S-adenosyl-L-methionine.</text>
</comment>
<evidence type="ECO:0000259" key="9">
    <source>
        <dbReference type="Pfam" id="PF04055"/>
    </source>
</evidence>
<dbReference type="InterPro" id="IPR007197">
    <property type="entry name" value="rSAM"/>
</dbReference>
<gene>
    <name evidence="10" type="ORF">H9710_00400</name>
</gene>
<evidence type="ECO:0000256" key="8">
    <source>
        <dbReference type="PIRSR" id="PIRSR004869-50"/>
    </source>
</evidence>
<dbReference type="SFLD" id="SFLDG01099">
    <property type="entry name" value="Uncharacterised_Radical_SAM_Su"/>
    <property type="match status" value="1"/>
</dbReference>
<feature type="binding site" evidence="8">
    <location>
        <position position="66"/>
    </location>
    <ligand>
        <name>[4Fe-4S] cluster</name>
        <dbReference type="ChEBI" id="CHEBI:49883"/>
        <note>4Fe-4S-S-AdoMet</note>
    </ligand>
</feature>
<keyword evidence="7 8" id="KW-0411">Iron-sulfur</keyword>
<comment type="similarity">
    <text evidence="1">Belongs to the organic radical-activating enzymes family.</text>
</comment>
<reference evidence="10" key="2">
    <citation type="submission" date="2021-04" db="EMBL/GenBank/DDBJ databases">
        <authorList>
            <person name="Gilroy R."/>
        </authorList>
    </citation>
    <scope>NUCLEOTIDE SEQUENCE</scope>
    <source>
        <strain evidence="10">CHK185-1770</strain>
    </source>
</reference>
<dbReference type="PIRSF" id="PIRSF004869">
    <property type="entry name" value="PflX_prd"/>
    <property type="match status" value="1"/>
</dbReference>
<name>A0A9D2MTX8_9FIRM</name>
<dbReference type="InterPro" id="IPR040085">
    <property type="entry name" value="MJ0674-like"/>
</dbReference>
<dbReference type="PANTHER" id="PTHR43075">
    <property type="entry name" value="FORMATE LYASE ACTIVATING ENZYME, PUTATIVE (AFU_ORTHOLOGUE AFUA_2G15630)-RELATED"/>
    <property type="match status" value="1"/>
</dbReference>
<feature type="domain" description="Radical SAM core" evidence="9">
    <location>
        <begin position="55"/>
        <end position="164"/>
    </location>
</feature>
<proteinExistence type="inferred from homology"/>
<organism evidence="10 11">
    <name type="scientific">Candidatus Acutalibacter pullicola</name>
    <dbReference type="NCBI Taxonomy" id="2838417"/>
    <lineage>
        <taxon>Bacteria</taxon>
        <taxon>Bacillati</taxon>
        <taxon>Bacillota</taxon>
        <taxon>Clostridia</taxon>
        <taxon>Eubacteriales</taxon>
        <taxon>Acutalibacteraceae</taxon>
        <taxon>Acutalibacter</taxon>
    </lineage>
</organism>
<dbReference type="InterPro" id="IPR058240">
    <property type="entry name" value="rSAM_sf"/>
</dbReference>
<reference evidence="10" key="1">
    <citation type="journal article" date="2021" name="PeerJ">
        <title>Extensive microbial diversity within the chicken gut microbiome revealed by metagenomics and culture.</title>
        <authorList>
            <person name="Gilroy R."/>
            <person name="Ravi A."/>
            <person name="Getino M."/>
            <person name="Pursley I."/>
            <person name="Horton D.L."/>
            <person name="Alikhan N.F."/>
            <person name="Baker D."/>
            <person name="Gharbi K."/>
            <person name="Hall N."/>
            <person name="Watson M."/>
            <person name="Adriaenssens E.M."/>
            <person name="Foster-Nyarko E."/>
            <person name="Jarju S."/>
            <person name="Secka A."/>
            <person name="Antonio M."/>
            <person name="Oren A."/>
            <person name="Chaudhuri R.R."/>
            <person name="La Ragione R."/>
            <person name="Hildebrand F."/>
            <person name="Pallen M.J."/>
        </authorList>
    </citation>
    <scope>NUCLEOTIDE SEQUENCE</scope>
    <source>
        <strain evidence="10">CHK185-1770</strain>
    </source>
</reference>
<keyword evidence="2" id="KW-0004">4Fe-4S</keyword>
<evidence type="ECO:0000256" key="7">
    <source>
        <dbReference type="ARBA" id="ARBA00023014"/>
    </source>
</evidence>
<dbReference type="SUPFAM" id="SSF102114">
    <property type="entry name" value="Radical SAM enzymes"/>
    <property type="match status" value="1"/>
</dbReference>
<dbReference type="AlphaFoldDB" id="A0A9D2MTX8"/>
<feature type="binding site" evidence="8">
    <location>
        <position position="59"/>
    </location>
    <ligand>
        <name>[4Fe-4S] cluster</name>
        <dbReference type="ChEBI" id="CHEBI:49883"/>
        <note>4Fe-4S-S-AdoMet</note>
    </ligand>
</feature>
<protein>
    <submittedName>
        <fullName evidence="10">Radical SAM protein</fullName>
    </submittedName>
</protein>
<dbReference type="SFLD" id="SFLDS00029">
    <property type="entry name" value="Radical_SAM"/>
    <property type="match status" value="1"/>
</dbReference>
<dbReference type="GO" id="GO:0016491">
    <property type="term" value="F:oxidoreductase activity"/>
    <property type="evidence" value="ECO:0007669"/>
    <property type="project" value="UniProtKB-KW"/>
</dbReference>
<keyword evidence="6 8" id="KW-0408">Iron</keyword>
<dbReference type="Pfam" id="PF04055">
    <property type="entry name" value="Radical_SAM"/>
    <property type="match status" value="1"/>
</dbReference>
<comment type="caution">
    <text evidence="10">The sequence shown here is derived from an EMBL/GenBank/DDBJ whole genome shotgun (WGS) entry which is preliminary data.</text>
</comment>
<dbReference type="PANTHER" id="PTHR43075:SF1">
    <property type="entry name" value="FORMATE LYASE ACTIVATING ENZYME, PUTATIVE (AFU_ORTHOLOGUE AFUA_2G15630)-RELATED"/>
    <property type="match status" value="1"/>
</dbReference>
<dbReference type="InterPro" id="IPR016431">
    <property type="entry name" value="Pyrv-formate_lyase-activ_prd"/>
</dbReference>
<evidence type="ECO:0000313" key="11">
    <source>
        <dbReference type="Proteomes" id="UP000826793"/>
    </source>
</evidence>
<evidence type="ECO:0000256" key="4">
    <source>
        <dbReference type="ARBA" id="ARBA00022723"/>
    </source>
</evidence>
<evidence type="ECO:0000256" key="5">
    <source>
        <dbReference type="ARBA" id="ARBA00023002"/>
    </source>
</evidence>
<evidence type="ECO:0000256" key="2">
    <source>
        <dbReference type="ARBA" id="ARBA00022485"/>
    </source>
</evidence>
<dbReference type="InterPro" id="IPR013785">
    <property type="entry name" value="Aldolase_TIM"/>
</dbReference>
<dbReference type="Proteomes" id="UP000826793">
    <property type="component" value="Unassembled WGS sequence"/>
</dbReference>
<feature type="binding site" evidence="8">
    <location>
        <position position="63"/>
    </location>
    <ligand>
        <name>[4Fe-4S] cluster</name>
        <dbReference type="ChEBI" id="CHEBI:49883"/>
        <note>4Fe-4S-S-AdoMet</note>
    </ligand>
</feature>
<evidence type="ECO:0000313" key="10">
    <source>
        <dbReference type="EMBL" id="HJB97026.1"/>
    </source>
</evidence>
<keyword evidence="3 8" id="KW-0949">S-adenosyl-L-methionine</keyword>
<dbReference type="EMBL" id="DWXG01000004">
    <property type="protein sequence ID" value="HJB97026.1"/>
    <property type="molecule type" value="Genomic_DNA"/>
</dbReference>
<dbReference type="PROSITE" id="PS01087">
    <property type="entry name" value="RADICAL_ACTIVATING"/>
    <property type="match status" value="1"/>
</dbReference>
<keyword evidence="5" id="KW-0560">Oxidoreductase</keyword>
<dbReference type="GO" id="GO:0046872">
    <property type="term" value="F:metal ion binding"/>
    <property type="evidence" value="ECO:0007669"/>
    <property type="project" value="UniProtKB-KW"/>
</dbReference>
<dbReference type="GO" id="GO:0051539">
    <property type="term" value="F:4 iron, 4 sulfur cluster binding"/>
    <property type="evidence" value="ECO:0007669"/>
    <property type="project" value="UniProtKB-KW"/>
</dbReference>
<sequence length="289" mass="31952">MIAACRLCPRNCGVPRGERGEGRCGQGERVHIARADLHFWEEPPISGEKGSGAVFFTGCPLGCVFCQNGTISHGGYGGKELTPQQLSDVFFSLVERGAHNINLVTPTHFVPQIRQALLWRKLPVPVVYNTSGYERVETLRSLEGLVDIYLPDYKYDDPALAQALSQAADYPAVARAAIGEMVRQVGAPVYGEDGMMKRGVLIRHLVLPGHTRNSLACLQRIQQEFPGIPVSLMAQYTPCGSLEDFPELQRPLTAREQAKVEDALFDLGLEGFTQERRAKGTRYIPDWNL</sequence>
<dbReference type="InterPro" id="IPR001989">
    <property type="entry name" value="Radical_activat_CS"/>
</dbReference>